<dbReference type="SUPFAM" id="SSF48179">
    <property type="entry name" value="6-phosphogluconate dehydrogenase C-terminal domain-like"/>
    <property type="match status" value="2"/>
</dbReference>
<feature type="compositionally biased region" description="Low complexity" evidence="1">
    <location>
        <begin position="297"/>
        <end position="308"/>
    </location>
</feature>
<dbReference type="SUPFAM" id="SSF51735">
    <property type="entry name" value="NAD(P)-binding Rossmann-fold domains"/>
    <property type="match status" value="1"/>
</dbReference>
<dbReference type="Gene3D" id="3.40.50.720">
    <property type="entry name" value="NAD(P)-binding Rossmann-like Domain"/>
    <property type="match status" value="1"/>
</dbReference>
<proteinExistence type="predicted"/>
<keyword evidence="6" id="KW-1185">Reference proteome</keyword>
<evidence type="ECO:0000313" key="6">
    <source>
        <dbReference type="Proteomes" id="UP000053317"/>
    </source>
</evidence>
<dbReference type="GO" id="GO:0050661">
    <property type="term" value="F:NADP binding"/>
    <property type="evidence" value="ECO:0007669"/>
    <property type="project" value="InterPro"/>
</dbReference>
<dbReference type="InterPro" id="IPR008927">
    <property type="entry name" value="6-PGluconate_DH-like_C_sf"/>
</dbReference>
<accession>A0A0G2EUA8</accession>
<dbReference type="InterPro" id="IPR029154">
    <property type="entry name" value="HIBADH-like_NADP-bd"/>
</dbReference>
<dbReference type="OrthoDB" id="48988at2759"/>
<evidence type="ECO:0000259" key="3">
    <source>
        <dbReference type="Pfam" id="PF03446"/>
    </source>
</evidence>
<organism evidence="5 6">
    <name type="scientific">Phaeomoniella chlamydospora</name>
    <name type="common">Phaeoacremonium chlamydosporum</name>
    <dbReference type="NCBI Taxonomy" id="158046"/>
    <lineage>
        <taxon>Eukaryota</taxon>
        <taxon>Fungi</taxon>
        <taxon>Dikarya</taxon>
        <taxon>Ascomycota</taxon>
        <taxon>Pezizomycotina</taxon>
        <taxon>Eurotiomycetes</taxon>
        <taxon>Chaetothyriomycetidae</taxon>
        <taxon>Phaeomoniellales</taxon>
        <taxon>Phaeomoniellaceae</taxon>
        <taxon>Phaeomoniella</taxon>
    </lineage>
</organism>
<feature type="domain" description="3-hydroxyisobutyrate dehydrogenase-like NAD-binding" evidence="4">
    <location>
        <begin position="178"/>
        <end position="258"/>
    </location>
</feature>
<dbReference type="InterPro" id="IPR036291">
    <property type="entry name" value="NAD(P)-bd_dom_sf"/>
</dbReference>
<dbReference type="PANTHER" id="PTHR43060">
    <property type="entry name" value="3-HYDROXYISOBUTYRATE DEHYDROGENASE-LIKE 1, MITOCHONDRIAL-RELATED"/>
    <property type="match status" value="1"/>
</dbReference>
<dbReference type="GO" id="GO:0051287">
    <property type="term" value="F:NAD binding"/>
    <property type="evidence" value="ECO:0007669"/>
    <property type="project" value="InterPro"/>
</dbReference>
<dbReference type="InterPro" id="IPR013328">
    <property type="entry name" value="6PGD_dom2"/>
</dbReference>
<gene>
    <name evidence="5" type="ORF">UCRPC4_g01557</name>
</gene>
<sequence length="445" mass="47129">MSNKPTIGFCGLGLMGFGMATHLLKQGYQVKGYDVFEKTMSRWKDAGGIVSQSLEDSARDVPYYIVMVASMPQAQVALFGSEDGKGAGGIVRALPQNATILLCSTVPATYARSITEQLTGLSRTDISFIDCPVSGGAARAAQGTLSIMAGADPAALSKGRWLLDELSEKLYIVKSGVGGGSNLKMAHQVLAGIHILATSEALGLAARLGLNAEEVIKEVVDGRGDGWSWMFENRSPRALKEDYYPGASALTIILKDVGFGPQDDAGLVRLYHSTPIASVTARHTPTSPQTITELPKASANSSSSSALSQETPISPSLIIKYLRAIHVLSAAESLVFAHALGLDLQQFHDLVVDAAGGSTMFSKCFKSMKDRLLGSSSGQSSSGGSKLSELLNDINSIVKEARRVECALWLGTVVKGVFETAMYRGKVTGKNNDAIGVEELIGYWS</sequence>
<dbReference type="Gene3D" id="1.10.1040.10">
    <property type="entry name" value="N-(1-d-carboxylethyl)-l-norvaline Dehydrogenase, domain 2"/>
    <property type="match status" value="2"/>
</dbReference>
<dbReference type="PANTHER" id="PTHR43060:SF17">
    <property type="entry name" value="L-THREONATE DEHYDROGENASE"/>
    <property type="match status" value="1"/>
</dbReference>
<feature type="region of interest" description="Disordered" evidence="1">
    <location>
        <begin position="281"/>
        <end position="309"/>
    </location>
</feature>
<keyword evidence="2" id="KW-0812">Transmembrane</keyword>
<dbReference type="EMBL" id="LCWF01000036">
    <property type="protein sequence ID" value="KKY26282.1"/>
    <property type="molecule type" value="Genomic_DNA"/>
</dbReference>
<feature type="compositionally biased region" description="Polar residues" evidence="1">
    <location>
        <begin position="281"/>
        <end position="292"/>
    </location>
</feature>
<dbReference type="Pfam" id="PF03446">
    <property type="entry name" value="NAD_binding_2"/>
    <property type="match status" value="1"/>
</dbReference>
<dbReference type="InterPro" id="IPR006115">
    <property type="entry name" value="6PGDH_NADP-bd"/>
</dbReference>
<dbReference type="AlphaFoldDB" id="A0A0G2EUA8"/>
<feature type="domain" description="6-phosphogluconate dehydrogenase NADP-binding" evidence="3">
    <location>
        <begin position="6"/>
        <end position="171"/>
    </location>
</feature>
<reference evidence="5 6" key="2">
    <citation type="submission" date="2015-05" db="EMBL/GenBank/DDBJ databases">
        <authorList>
            <person name="Morales-Cruz A."/>
            <person name="Amrine K.C."/>
            <person name="Cantu D."/>
        </authorList>
    </citation>
    <scope>NUCLEOTIDE SEQUENCE [LARGE SCALE GENOMIC DNA]</scope>
    <source>
        <strain evidence="5">UCRPC4</strain>
    </source>
</reference>
<feature type="transmembrane region" description="Helical" evidence="2">
    <location>
        <begin position="6"/>
        <end position="24"/>
    </location>
</feature>
<keyword evidence="2" id="KW-0472">Membrane</keyword>
<feature type="domain" description="3-hydroxyisobutyrate dehydrogenase-like NAD-binding" evidence="4">
    <location>
        <begin position="318"/>
        <end position="425"/>
    </location>
</feature>
<comment type="caution">
    <text evidence="5">The sequence shown here is derived from an EMBL/GenBank/DDBJ whole genome shotgun (WGS) entry which is preliminary data.</text>
</comment>
<evidence type="ECO:0000256" key="2">
    <source>
        <dbReference type="SAM" id="Phobius"/>
    </source>
</evidence>
<protein>
    <submittedName>
        <fullName evidence="5">Putative 3-hydroxyisobutyrate dehydrogenase</fullName>
    </submittedName>
</protein>
<evidence type="ECO:0000259" key="4">
    <source>
        <dbReference type="Pfam" id="PF14833"/>
    </source>
</evidence>
<reference evidence="5 6" key="1">
    <citation type="submission" date="2015-05" db="EMBL/GenBank/DDBJ databases">
        <title>Distinctive expansion of gene families associated with plant cell wall degradation and secondary metabolism in the genomes of grapevine trunk pathogens.</title>
        <authorList>
            <person name="Lawrence D.P."/>
            <person name="Travadon R."/>
            <person name="Rolshausen P.E."/>
            <person name="Baumgartner K."/>
        </authorList>
    </citation>
    <scope>NUCLEOTIDE SEQUENCE [LARGE SCALE GENOMIC DNA]</scope>
    <source>
        <strain evidence="5">UCRPC4</strain>
    </source>
</reference>
<keyword evidence="2" id="KW-1133">Transmembrane helix</keyword>
<name>A0A0G2EUA8_PHACM</name>
<dbReference type="Pfam" id="PF14833">
    <property type="entry name" value="NAD_binding_11"/>
    <property type="match status" value="2"/>
</dbReference>
<evidence type="ECO:0000313" key="5">
    <source>
        <dbReference type="EMBL" id="KKY26282.1"/>
    </source>
</evidence>
<dbReference type="Proteomes" id="UP000053317">
    <property type="component" value="Unassembled WGS sequence"/>
</dbReference>
<evidence type="ECO:0000256" key="1">
    <source>
        <dbReference type="SAM" id="MobiDB-lite"/>
    </source>
</evidence>